<evidence type="ECO:0000256" key="1">
    <source>
        <dbReference type="ARBA" id="ARBA00004123"/>
    </source>
</evidence>
<dbReference type="Gene3D" id="3.10.330.20">
    <property type="match status" value="1"/>
</dbReference>
<protein>
    <recommendedName>
        <fullName evidence="3">tRNA (adenine(58)-N(1))-methyltransferase non-catalytic subunit TRM6</fullName>
    </recommendedName>
    <alternativeName>
        <fullName evidence="6">tRNA(m1A58)-methyltransferase subunit TRM6</fullName>
    </alternativeName>
</protein>
<comment type="caution">
    <text evidence="7">The sequence shown here is derived from an EMBL/GenBank/DDBJ whole genome shotgun (WGS) entry which is preliminary data.</text>
</comment>
<dbReference type="PANTHER" id="PTHR12945:SF0">
    <property type="entry name" value="TRNA (ADENINE(58)-N(1))-METHYLTRANSFERASE NON-CATALYTIC SUBUNIT TRM6"/>
    <property type="match status" value="1"/>
</dbReference>
<sequence>MVEDSVIHAGDTVLLRLPTGDIKSCKLEAKSTVNLGKFGSFLADALVDQPYGLTYEVNNKTVNVIPPLAIEELEDTDATNELINDGQFVQPLTASEIETLKHSGVHASEIIKKQIDMHANYSLKTEYSKDKYKKRKAAKYSKSFTTVQPTLFNVCEYWFVKDQMRILGLRVDTLSQMMNLGNARPGGRYIVVDDASGMLVCAVLERLGGNGRLITICDVDSPPAYPVMTQMNFPKELTTDVLSSLNWATADEAYTPIVLSADPARGSYGSEKHKTRLSKRKTASDALFSLREELFSGEFDGLFVASVYDPLSILQKLFPYLGGSACVVVYNPHLQVVSDLQATLRLDPQYLAPSISESWLRRYQVLPGRTHPVMSTSGGGGYLLHAIKMYALSMISLLYLLDRHHRRYNDPSAEPVVVHRRPKVVRQTVVPSLEQSEDLATRACTGADVCHIDVGIDD</sequence>
<evidence type="ECO:0000256" key="6">
    <source>
        <dbReference type="ARBA" id="ARBA00032319"/>
    </source>
</evidence>
<evidence type="ECO:0000256" key="4">
    <source>
        <dbReference type="ARBA" id="ARBA00022694"/>
    </source>
</evidence>
<gene>
    <name evidence="7" type="ORF">EDB92DRAFT_2032175</name>
</gene>
<dbReference type="GO" id="GO:0005634">
    <property type="term" value="C:nucleus"/>
    <property type="evidence" value="ECO:0007669"/>
    <property type="project" value="UniProtKB-SubCell"/>
</dbReference>
<dbReference type="PANTHER" id="PTHR12945">
    <property type="entry name" value="TRANSLATION INITIATION FACTOR EIF3-RELATED"/>
    <property type="match status" value="1"/>
</dbReference>
<organism evidence="7 8">
    <name type="scientific">Lactarius akahatsu</name>
    <dbReference type="NCBI Taxonomy" id="416441"/>
    <lineage>
        <taxon>Eukaryota</taxon>
        <taxon>Fungi</taxon>
        <taxon>Dikarya</taxon>
        <taxon>Basidiomycota</taxon>
        <taxon>Agaricomycotina</taxon>
        <taxon>Agaricomycetes</taxon>
        <taxon>Russulales</taxon>
        <taxon>Russulaceae</taxon>
        <taxon>Lactarius</taxon>
    </lineage>
</organism>
<evidence type="ECO:0000256" key="2">
    <source>
        <dbReference type="ARBA" id="ARBA00008320"/>
    </source>
</evidence>
<dbReference type="Pfam" id="PF04189">
    <property type="entry name" value="Gcd10p"/>
    <property type="match status" value="1"/>
</dbReference>
<dbReference type="InterPro" id="IPR017423">
    <property type="entry name" value="TRM6"/>
</dbReference>
<evidence type="ECO:0000313" key="7">
    <source>
        <dbReference type="EMBL" id="KAH8997567.1"/>
    </source>
</evidence>
<keyword evidence="4" id="KW-0819">tRNA processing</keyword>
<dbReference type="GO" id="GO:0031515">
    <property type="term" value="C:tRNA (m1A) methyltransferase complex"/>
    <property type="evidence" value="ECO:0007669"/>
    <property type="project" value="InterPro"/>
</dbReference>
<name>A0AAD4LRA7_9AGAM</name>
<evidence type="ECO:0000313" key="8">
    <source>
        <dbReference type="Proteomes" id="UP001201163"/>
    </source>
</evidence>
<evidence type="ECO:0000256" key="3">
    <source>
        <dbReference type="ARBA" id="ARBA00021704"/>
    </source>
</evidence>
<comment type="similarity">
    <text evidence="2">Belongs to the TRM6/GCD10 family.</text>
</comment>
<evidence type="ECO:0000256" key="5">
    <source>
        <dbReference type="ARBA" id="ARBA00023242"/>
    </source>
</evidence>
<proteinExistence type="inferred from homology"/>
<reference evidence="7" key="1">
    <citation type="submission" date="2022-01" db="EMBL/GenBank/DDBJ databases">
        <title>Comparative genomics reveals a dynamic genome evolution in the ectomycorrhizal milk-cap (Lactarius) mushrooms.</title>
        <authorList>
            <consortium name="DOE Joint Genome Institute"/>
            <person name="Lebreton A."/>
            <person name="Tang N."/>
            <person name="Kuo A."/>
            <person name="LaButti K."/>
            <person name="Drula E."/>
            <person name="Barry K."/>
            <person name="Clum A."/>
            <person name="Lipzen A."/>
            <person name="Mousain D."/>
            <person name="Ng V."/>
            <person name="Wang R."/>
            <person name="Wang X."/>
            <person name="Dai Y."/>
            <person name="Henrissat B."/>
            <person name="Grigoriev I.V."/>
            <person name="Guerin-Laguette A."/>
            <person name="Yu F."/>
            <person name="Martin F.M."/>
        </authorList>
    </citation>
    <scope>NUCLEOTIDE SEQUENCE</scope>
    <source>
        <strain evidence="7">QP</strain>
    </source>
</reference>
<comment type="subcellular location">
    <subcellularLocation>
        <location evidence="1">Nucleus</location>
    </subcellularLocation>
</comment>
<accession>A0AAD4LRA7</accession>
<keyword evidence="5" id="KW-0539">Nucleus</keyword>
<dbReference type="AlphaFoldDB" id="A0AAD4LRA7"/>
<dbReference type="EMBL" id="JAKELL010000007">
    <property type="protein sequence ID" value="KAH8997567.1"/>
    <property type="molecule type" value="Genomic_DNA"/>
</dbReference>
<dbReference type="GO" id="GO:0030488">
    <property type="term" value="P:tRNA methylation"/>
    <property type="evidence" value="ECO:0007669"/>
    <property type="project" value="InterPro"/>
</dbReference>
<keyword evidence="8" id="KW-1185">Reference proteome</keyword>
<dbReference type="Proteomes" id="UP001201163">
    <property type="component" value="Unassembled WGS sequence"/>
</dbReference>